<sequence>MLPETWHLALKVCSKILKFVKLSAQSLFLSIYTDSQTDQGDVWRY</sequence>
<evidence type="ECO:0000313" key="1">
    <source>
        <dbReference type="EMBL" id="EDX75512.1"/>
    </source>
</evidence>
<protein>
    <submittedName>
        <fullName evidence="1">Uncharacterized protein</fullName>
    </submittedName>
</protein>
<dbReference type="EMBL" id="DS989849">
    <property type="protein sequence ID" value="EDX75512.1"/>
    <property type="molecule type" value="Genomic_DNA"/>
</dbReference>
<accession>B4VRP1</accession>
<proteinExistence type="predicted"/>
<name>B4VRP1_9CYAN</name>
<gene>
    <name evidence="1" type="ORF">MC7420_1430</name>
</gene>
<keyword evidence="2" id="KW-1185">Reference proteome</keyword>
<evidence type="ECO:0000313" key="2">
    <source>
        <dbReference type="Proteomes" id="UP000003835"/>
    </source>
</evidence>
<dbReference type="AlphaFoldDB" id="B4VRP1"/>
<reference evidence="1 2" key="1">
    <citation type="submission" date="2008-07" db="EMBL/GenBank/DDBJ databases">
        <authorList>
            <person name="Tandeau de Marsac N."/>
            <person name="Ferriera S."/>
            <person name="Johnson J."/>
            <person name="Kravitz S."/>
            <person name="Beeson K."/>
            <person name="Sutton G."/>
            <person name="Rogers Y.-H."/>
            <person name="Friedman R."/>
            <person name="Frazier M."/>
            <person name="Venter J.C."/>
        </authorList>
    </citation>
    <scope>NUCLEOTIDE SEQUENCE [LARGE SCALE GENOMIC DNA]</scope>
    <source>
        <strain evidence="1 2">PCC 7420</strain>
    </source>
</reference>
<dbReference type="HOGENOM" id="CLU_3198478_0_0_3"/>
<dbReference type="Proteomes" id="UP000003835">
    <property type="component" value="Unassembled WGS sequence"/>
</dbReference>
<organism evidence="1 2">
    <name type="scientific">Coleofasciculus chthonoplastes PCC 7420</name>
    <dbReference type="NCBI Taxonomy" id="118168"/>
    <lineage>
        <taxon>Bacteria</taxon>
        <taxon>Bacillati</taxon>
        <taxon>Cyanobacteriota</taxon>
        <taxon>Cyanophyceae</taxon>
        <taxon>Coleofasciculales</taxon>
        <taxon>Coleofasciculaceae</taxon>
        <taxon>Coleofasciculus</taxon>
    </lineage>
</organism>